<dbReference type="RefSeq" id="WP_276741903.1">
    <property type="nucleotide sequence ID" value="NZ_CAJKCJ010000038.1"/>
</dbReference>
<keyword evidence="1" id="KW-0812">Transmembrane</keyword>
<reference evidence="4 5" key="1">
    <citation type="submission" date="2018-04" db="EMBL/GenBank/DDBJ databases">
        <title>Genomic Encyclopedia of Type Strains, Phase IV (KMG-IV): sequencing the most valuable type-strain genomes for metagenomic binning, comparative biology and taxonomic classification.</title>
        <authorList>
            <person name="Goeker M."/>
        </authorList>
    </citation>
    <scope>NUCLEOTIDE SEQUENCE [LARGE SCALE GENOMIC DNA]</scope>
    <source>
        <strain evidence="4 5">DSM 14823</strain>
    </source>
</reference>
<keyword evidence="1" id="KW-0472">Membrane</keyword>
<proteinExistence type="predicted"/>
<feature type="domain" description="TPM" evidence="3">
    <location>
        <begin position="30"/>
        <end position="151"/>
    </location>
</feature>
<evidence type="ECO:0000256" key="2">
    <source>
        <dbReference type="SAM" id="SignalP"/>
    </source>
</evidence>
<dbReference type="PANTHER" id="PTHR30373">
    <property type="entry name" value="UPF0603 PROTEIN YGCG"/>
    <property type="match status" value="1"/>
</dbReference>
<dbReference type="EMBL" id="QEKH01000012">
    <property type="protein sequence ID" value="PVY42043.1"/>
    <property type="molecule type" value="Genomic_DNA"/>
</dbReference>
<organism evidence="4 5">
    <name type="scientific">Victivallis vadensis</name>
    <dbReference type="NCBI Taxonomy" id="172901"/>
    <lineage>
        <taxon>Bacteria</taxon>
        <taxon>Pseudomonadati</taxon>
        <taxon>Lentisphaerota</taxon>
        <taxon>Lentisphaeria</taxon>
        <taxon>Victivallales</taxon>
        <taxon>Victivallaceae</taxon>
        <taxon>Victivallis</taxon>
    </lineage>
</organism>
<keyword evidence="2" id="KW-0732">Signal</keyword>
<feature type="chain" id="PRO_5015620158" description="TPM domain-containing protein" evidence="2">
    <location>
        <begin position="20"/>
        <end position="248"/>
    </location>
</feature>
<feature type="transmembrane region" description="Helical" evidence="1">
    <location>
        <begin position="166"/>
        <end position="184"/>
    </location>
</feature>
<dbReference type="Gene3D" id="3.10.310.50">
    <property type="match status" value="1"/>
</dbReference>
<protein>
    <recommendedName>
        <fullName evidence="3">TPM domain-containing protein</fullName>
    </recommendedName>
</protein>
<feature type="signal peptide" evidence="2">
    <location>
        <begin position="1"/>
        <end position="19"/>
    </location>
</feature>
<evidence type="ECO:0000313" key="4">
    <source>
        <dbReference type="EMBL" id="PVY42043.1"/>
    </source>
</evidence>
<dbReference type="Proteomes" id="UP000245959">
    <property type="component" value="Unassembled WGS sequence"/>
</dbReference>
<evidence type="ECO:0000259" key="3">
    <source>
        <dbReference type="Pfam" id="PF04536"/>
    </source>
</evidence>
<dbReference type="InterPro" id="IPR007621">
    <property type="entry name" value="TPM_dom"/>
</dbReference>
<dbReference type="AlphaFoldDB" id="A0A2U1B054"/>
<dbReference type="Pfam" id="PF04536">
    <property type="entry name" value="TPM_phosphatase"/>
    <property type="match status" value="1"/>
</dbReference>
<dbReference type="PANTHER" id="PTHR30373:SF2">
    <property type="entry name" value="UPF0603 PROTEIN YGCG"/>
    <property type="match status" value="1"/>
</dbReference>
<sequence>MRKFMLAVWVAVFTFSVWAVTDVPALTGRVVDRAGIFPESDRRELTEQLEAFERITGGQMAVLTVPTLDGEPIEDFSIRVAEAWKLGYQGKDNGILLLIVPPERQMRLEVGYGWEHLVTDARAGDVIRAMAPGFREKQYAQAVAQAIRHLQGFIGTGNGPTAKDGLIFWGILAAFVTAVGWSVYKFGKWVLKPQSPKEIRKFSLKTKGGSSYSCHSGGFEGGGFRGGGGGGFSGGGGGFGGGGASGRW</sequence>
<comment type="caution">
    <text evidence="4">The sequence shown here is derived from an EMBL/GenBank/DDBJ whole genome shotgun (WGS) entry which is preliminary data.</text>
</comment>
<name>A0A2U1B054_9BACT</name>
<accession>A0A2U1B054</accession>
<gene>
    <name evidence="4" type="ORF">C8D82_11240</name>
</gene>
<keyword evidence="5" id="KW-1185">Reference proteome</keyword>
<evidence type="ECO:0000313" key="5">
    <source>
        <dbReference type="Proteomes" id="UP000245959"/>
    </source>
</evidence>
<evidence type="ECO:0000256" key="1">
    <source>
        <dbReference type="SAM" id="Phobius"/>
    </source>
</evidence>
<keyword evidence="1" id="KW-1133">Transmembrane helix</keyword>